<dbReference type="EMBL" id="JAVDVY010000001">
    <property type="protein sequence ID" value="MDR7133913.1"/>
    <property type="molecule type" value="Genomic_DNA"/>
</dbReference>
<dbReference type="InterPro" id="IPR029058">
    <property type="entry name" value="AB_hydrolase_fold"/>
</dbReference>
<protein>
    <submittedName>
        <fullName evidence="2">Alpha/beta hydrolase family esterase</fullName>
    </submittedName>
</protein>
<dbReference type="RefSeq" id="WP_310059314.1">
    <property type="nucleotide sequence ID" value="NZ_JAVDVY010000001.1"/>
</dbReference>
<dbReference type="InterPro" id="IPR010662">
    <property type="entry name" value="RBBP9/YdeN"/>
</dbReference>
<evidence type="ECO:0000313" key="3">
    <source>
        <dbReference type="Proteomes" id="UP001251524"/>
    </source>
</evidence>
<reference evidence="2 3" key="1">
    <citation type="submission" date="2023-07" db="EMBL/GenBank/DDBJ databases">
        <title>Sorghum-associated microbial communities from plants grown in Nebraska, USA.</title>
        <authorList>
            <person name="Schachtman D."/>
        </authorList>
    </citation>
    <scope>NUCLEOTIDE SEQUENCE [LARGE SCALE GENOMIC DNA]</scope>
    <source>
        <strain evidence="2 3">BE198</strain>
    </source>
</reference>
<comment type="caution">
    <text evidence="2">The sequence shown here is derived from an EMBL/GenBank/DDBJ whole genome shotgun (WGS) entry which is preliminary data.</text>
</comment>
<accession>A0ABU1W8K1</accession>
<dbReference type="InterPro" id="IPR000073">
    <property type="entry name" value="AB_hydrolase_1"/>
</dbReference>
<keyword evidence="3" id="KW-1185">Reference proteome</keyword>
<feature type="domain" description="AB hydrolase-1" evidence="1">
    <location>
        <begin position="7"/>
        <end position="161"/>
    </location>
</feature>
<dbReference type="Gene3D" id="3.40.50.1820">
    <property type="entry name" value="alpha/beta hydrolase"/>
    <property type="match status" value="1"/>
</dbReference>
<evidence type="ECO:0000313" key="2">
    <source>
        <dbReference type="EMBL" id="MDR7133913.1"/>
    </source>
</evidence>
<name>A0ABU1W8K1_9GAMM</name>
<dbReference type="Proteomes" id="UP001251524">
    <property type="component" value="Unassembled WGS sequence"/>
</dbReference>
<dbReference type="Pfam" id="PF12697">
    <property type="entry name" value="Abhydrolase_6"/>
    <property type="match status" value="1"/>
</dbReference>
<dbReference type="GO" id="GO:0016787">
    <property type="term" value="F:hydrolase activity"/>
    <property type="evidence" value="ECO:0007669"/>
    <property type="project" value="UniProtKB-KW"/>
</dbReference>
<dbReference type="SUPFAM" id="SSF53474">
    <property type="entry name" value="alpha/beta-Hydrolases"/>
    <property type="match status" value="1"/>
</dbReference>
<keyword evidence="2" id="KW-0378">Hydrolase</keyword>
<dbReference type="PANTHER" id="PTHR15394:SF3">
    <property type="entry name" value="SERINE HYDROLASE RBBP9"/>
    <property type="match status" value="1"/>
</dbReference>
<dbReference type="PANTHER" id="PTHR15394">
    <property type="entry name" value="SERINE HYDROLASE RBBP9"/>
    <property type="match status" value="1"/>
</dbReference>
<evidence type="ECO:0000259" key="1">
    <source>
        <dbReference type="Pfam" id="PF12697"/>
    </source>
</evidence>
<gene>
    <name evidence="2" type="ORF">J2X06_001097</name>
</gene>
<sequence>MRIKRQVLFVQGGGEGTHDDWDAKLVESLRSELGPTYEIRYPRMPNEDDPSYVKWKATLEKELAALNDDAVLIGHSIGGTILINALAEHPRKREFGAIFLIAAPFVGEGGWQSDGWKPQPELGGKLPREVPIYLYHGLDDDTAPPSHAELFAHAIPQAHLRHLPGRDHQLNNDLSEIAAVIRSLASDATPRC</sequence>
<proteinExistence type="predicted"/>
<organism evidence="2 3">
    <name type="scientific">Lysobacter niastensis</name>
    <dbReference type="NCBI Taxonomy" id="380629"/>
    <lineage>
        <taxon>Bacteria</taxon>
        <taxon>Pseudomonadati</taxon>
        <taxon>Pseudomonadota</taxon>
        <taxon>Gammaproteobacteria</taxon>
        <taxon>Lysobacterales</taxon>
        <taxon>Lysobacteraceae</taxon>
        <taxon>Lysobacter</taxon>
    </lineage>
</organism>